<protein>
    <submittedName>
        <fullName evidence="1">Uncharacterized protein</fullName>
    </submittedName>
</protein>
<evidence type="ECO:0000313" key="2">
    <source>
        <dbReference type="Proteomes" id="UP000242637"/>
    </source>
</evidence>
<dbReference type="AlphaFoldDB" id="A0A239VBS5"/>
<evidence type="ECO:0000313" key="1">
    <source>
        <dbReference type="EMBL" id="SNV19409.1"/>
    </source>
</evidence>
<proteinExistence type="predicted"/>
<organism evidence="1 2">
    <name type="scientific">Dermatophilus congolensis</name>
    <dbReference type="NCBI Taxonomy" id="1863"/>
    <lineage>
        <taxon>Bacteria</taxon>
        <taxon>Bacillati</taxon>
        <taxon>Actinomycetota</taxon>
        <taxon>Actinomycetes</taxon>
        <taxon>Micrococcales</taxon>
        <taxon>Dermatophilaceae</taxon>
        <taxon>Dermatophilus</taxon>
    </lineage>
</organism>
<dbReference type="Proteomes" id="UP000242637">
    <property type="component" value="Chromosome 1"/>
</dbReference>
<gene>
    <name evidence="1" type="ORF">SAMEA4475696_00697</name>
</gene>
<name>A0A239VBS5_9MICO</name>
<dbReference type="STRING" id="1121387.GCA_000429885_01794"/>
<dbReference type="KEGG" id="dco:SAMEA4475696_0697"/>
<dbReference type="EMBL" id="LT906453">
    <property type="protein sequence ID" value="SNV19409.1"/>
    <property type="molecule type" value="Genomic_DNA"/>
</dbReference>
<keyword evidence="2" id="KW-1185">Reference proteome</keyword>
<sequence>MGWCRERLVAMRRQRFFVGVAALFMGASFISAYVDPIQEHEYYSKEAVHSVESSGAVGDRP</sequence>
<accession>A0A239VBS5</accession>
<reference evidence="1 2" key="1">
    <citation type="submission" date="2017-06" db="EMBL/GenBank/DDBJ databases">
        <authorList>
            <consortium name="Pathogen Informatics"/>
        </authorList>
    </citation>
    <scope>NUCLEOTIDE SEQUENCE [LARGE SCALE GENOMIC DNA]</scope>
    <source>
        <strain evidence="1 2">NCTC13039</strain>
    </source>
</reference>